<comment type="caution">
    <text evidence="8">The sequence shown here is derived from an EMBL/GenBank/DDBJ whole genome shotgun (WGS) entry which is preliminary data.</text>
</comment>
<dbReference type="InterPro" id="IPR031890">
    <property type="entry name" value="Fbxo30/Fbxo40"/>
</dbReference>
<evidence type="ECO:0000313" key="8">
    <source>
        <dbReference type="EMBL" id="CAG2057210.1"/>
    </source>
</evidence>
<dbReference type="Pfam" id="PF15965">
    <property type="entry name" value="zf-TRAF_2"/>
    <property type="match status" value="1"/>
</dbReference>
<dbReference type="InterPro" id="IPR043013">
    <property type="entry name" value="Znf_TRAF_N"/>
</dbReference>
<dbReference type="PROSITE" id="PS50145">
    <property type="entry name" value="ZF_TRAF"/>
    <property type="match status" value="1"/>
</dbReference>
<keyword evidence="3" id="KW-0833">Ubl conjugation pathway</keyword>
<protein>
    <recommendedName>
        <fullName evidence="10">F-box protein 30</fullName>
    </recommendedName>
</protein>
<dbReference type="Pfam" id="PF15966">
    <property type="entry name" value="F-box_4"/>
    <property type="match status" value="1"/>
</dbReference>
<keyword evidence="2 5" id="KW-0863">Zinc-finger</keyword>
<dbReference type="SUPFAM" id="SSF81383">
    <property type="entry name" value="F-box domain"/>
    <property type="match status" value="1"/>
</dbReference>
<dbReference type="InterPro" id="IPR036047">
    <property type="entry name" value="F-box-like_dom_sf"/>
</dbReference>
<dbReference type="Gene3D" id="3.30.40.150">
    <property type="entry name" value="TRAF-like zinc-finger, N-terminal subdomain"/>
    <property type="match status" value="1"/>
</dbReference>
<feature type="zinc finger region" description="TRAF-type" evidence="5">
    <location>
        <begin position="53"/>
        <end position="108"/>
    </location>
</feature>
<dbReference type="Gene3D" id="3.30.40.10">
    <property type="entry name" value="Zinc/RING finger domain, C3HC4 (zinc finger)"/>
    <property type="match status" value="1"/>
</dbReference>
<evidence type="ECO:0000256" key="1">
    <source>
        <dbReference type="ARBA" id="ARBA00022723"/>
    </source>
</evidence>
<evidence type="ECO:0000256" key="4">
    <source>
        <dbReference type="ARBA" id="ARBA00022833"/>
    </source>
</evidence>
<dbReference type="EMBL" id="CAJPIN010005037">
    <property type="protein sequence ID" value="CAG2057210.1"/>
    <property type="molecule type" value="Genomic_DNA"/>
</dbReference>
<organism evidence="8 9">
    <name type="scientific">Timema podura</name>
    <name type="common">Walking stick</name>
    <dbReference type="NCBI Taxonomy" id="61482"/>
    <lineage>
        <taxon>Eukaryota</taxon>
        <taxon>Metazoa</taxon>
        <taxon>Ecdysozoa</taxon>
        <taxon>Arthropoda</taxon>
        <taxon>Hexapoda</taxon>
        <taxon>Insecta</taxon>
        <taxon>Pterygota</taxon>
        <taxon>Neoptera</taxon>
        <taxon>Polyneoptera</taxon>
        <taxon>Phasmatodea</taxon>
        <taxon>Timematodea</taxon>
        <taxon>Timematoidea</taxon>
        <taxon>Timematidae</taxon>
        <taxon>Timema</taxon>
    </lineage>
</organism>
<proteinExistence type="predicted"/>
<evidence type="ECO:0000256" key="3">
    <source>
        <dbReference type="ARBA" id="ARBA00022786"/>
    </source>
</evidence>
<dbReference type="PANTHER" id="PTHR15933:SF20">
    <property type="entry name" value="F-BOX DOMAIN-CONTAINING PROTEIN"/>
    <property type="match status" value="1"/>
</dbReference>
<evidence type="ECO:0008006" key="10">
    <source>
        <dbReference type="Google" id="ProtNLM"/>
    </source>
</evidence>
<feature type="domain" description="F-box" evidence="7">
    <location>
        <begin position="261"/>
        <end position="315"/>
    </location>
</feature>
<dbReference type="Proteomes" id="UP001153148">
    <property type="component" value="Unassembled WGS sequence"/>
</dbReference>
<dbReference type="SUPFAM" id="SSF49599">
    <property type="entry name" value="TRAF domain-like"/>
    <property type="match status" value="1"/>
</dbReference>
<sequence length="375" mass="43312">MSNICSKIVHPHCDTCIQLKKCSVLADGLSSCDIIMCSLKCGSRFHSCKSEEHSLLCPNEKVPCINAENGCPAIMFRYKRARHLEVCPASVVVCTMEWSRPWMCTHDFKLNPCRTFNSSHKHQLDIALALQDRRMWNKWKEIPAIQSQLGNIPLMKPICHFLCARPFRRDEYCWHYKNVHSDIHGGLNGWLEHRCPLAGEGCMYSLRRIHPCATEASVIHSDILESFGVTLQKECNNSNIKEIPKGESILQPNGGIITHPQVEFDHLPFEVLRYICRFIDSFSLCNLSLTSRRIRDVCHSLVKERGIMVQKWKKSAIDGEVHWTVSSQHWLFSTAFSPVEKWRFEEEGHMSNHLKNCHHYERNVHSKPFKVMGFN</sequence>
<keyword evidence="1 5" id="KW-0479">Metal-binding</keyword>
<dbReference type="PROSITE" id="PS50181">
    <property type="entry name" value="FBOX"/>
    <property type="match status" value="1"/>
</dbReference>
<keyword evidence="9" id="KW-1185">Reference proteome</keyword>
<evidence type="ECO:0000256" key="5">
    <source>
        <dbReference type="PROSITE-ProRule" id="PRU00207"/>
    </source>
</evidence>
<dbReference type="InterPro" id="IPR013083">
    <property type="entry name" value="Znf_RING/FYVE/PHD"/>
</dbReference>
<dbReference type="Gene3D" id="1.20.1280.50">
    <property type="match status" value="1"/>
</dbReference>
<accession>A0ABN7NQW5</accession>
<dbReference type="InterPro" id="IPR001293">
    <property type="entry name" value="Znf_TRAF"/>
</dbReference>
<keyword evidence="4 5" id="KW-0862">Zinc</keyword>
<feature type="domain" description="TRAF-type" evidence="6">
    <location>
        <begin position="53"/>
        <end position="108"/>
    </location>
</feature>
<evidence type="ECO:0000256" key="2">
    <source>
        <dbReference type="ARBA" id="ARBA00022771"/>
    </source>
</evidence>
<evidence type="ECO:0000259" key="6">
    <source>
        <dbReference type="PROSITE" id="PS50145"/>
    </source>
</evidence>
<evidence type="ECO:0000313" key="9">
    <source>
        <dbReference type="Proteomes" id="UP001153148"/>
    </source>
</evidence>
<gene>
    <name evidence="8" type="ORF">TPAB3V08_LOCUS4189</name>
</gene>
<dbReference type="SMART" id="SM00256">
    <property type="entry name" value="FBOX"/>
    <property type="match status" value="1"/>
</dbReference>
<dbReference type="InterPro" id="IPR001810">
    <property type="entry name" value="F-box_dom"/>
</dbReference>
<dbReference type="PANTHER" id="PTHR15933">
    <property type="entry name" value="PROTEIN CBG16327"/>
    <property type="match status" value="1"/>
</dbReference>
<reference evidence="8" key="1">
    <citation type="submission" date="2021-03" db="EMBL/GenBank/DDBJ databases">
        <authorList>
            <person name="Tran Van P."/>
        </authorList>
    </citation>
    <scope>NUCLEOTIDE SEQUENCE</scope>
</reference>
<evidence type="ECO:0000259" key="7">
    <source>
        <dbReference type="PROSITE" id="PS50181"/>
    </source>
</evidence>
<name>A0ABN7NQW5_TIMPD</name>